<proteinExistence type="predicted"/>
<protein>
    <recommendedName>
        <fullName evidence="3">F-box domain-containing protein</fullName>
    </recommendedName>
</protein>
<dbReference type="Proteomes" id="UP000799324">
    <property type="component" value="Unassembled WGS sequence"/>
</dbReference>
<organism evidence="1 2">
    <name type="scientific">Lophiostoma macrostomum CBS 122681</name>
    <dbReference type="NCBI Taxonomy" id="1314788"/>
    <lineage>
        <taxon>Eukaryota</taxon>
        <taxon>Fungi</taxon>
        <taxon>Dikarya</taxon>
        <taxon>Ascomycota</taxon>
        <taxon>Pezizomycotina</taxon>
        <taxon>Dothideomycetes</taxon>
        <taxon>Pleosporomycetidae</taxon>
        <taxon>Pleosporales</taxon>
        <taxon>Lophiostomataceae</taxon>
        <taxon>Lophiostoma</taxon>
    </lineage>
</organism>
<reference evidence="1" key="1">
    <citation type="journal article" date="2020" name="Stud. Mycol.">
        <title>101 Dothideomycetes genomes: a test case for predicting lifestyles and emergence of pathogens.</title>
        <authorList>
            <person name="Haridas S."/>
            <person name="Albert R."/>
            <person name="Binder M."/>
            <person name="Bloem J."/>
            <person name="Labutti K."/>
            <person name="Salamov A."/>
            <person name="Andreopoulos B."/>
            <person name="Baker S."/>
            <person name="Barry K."/>
            <person name="Bills G."/>
            <person name="Bluhm B."/>
            <person name="Cannon C."/>
            <person name="Castanera R."/>
            <person name="Culley D."/>
            <person name="Daum C."/>
            <person name="Ezra D."/>
            <person name="Gonzalez J."/>
            <person name="Henrissat B."/>
            <person name="Kuo A."/>
            <person name="Liang C."/>
            <person name="Lipzen A."/>
            <person name="Lutzoni F."/>
            <person name="Magnuson J."/>
            <person name="Mondo S."/>
            <person name="Nolan M."/>
            <person name="Ohm R."/>
            <person name="Pangilinan J."/>
            <person name="Park H.-J."/>
            <person name="Ramirez L."/>
            <person name="Alfaro M."/>
            <person name="Sun H."/>
            <person name="Tritt A."/>
            <person name="Yoshinaga Y."/>
            <person name="Zwiers L.-H."/>
            <person name="Turgeon B."/>
            <person name="Goodwin S."/>
            <person name="Spatafora J."/>
            <person name="Crous P."/>
            <person name="Grigoriev I."/>
        </authorList>
    </citation>
    <scope>NUCLEOTIDE SEQUENCE</scope>
    <source>
        <strain evidence="1">CBS 122681</strain>
    </source>
</reference>
<sequence>MRKVRRTGIGTTIASHNLSSLAYNYTGAGNSHITPMEQTSSTSKGPSPLESIPTELLLLITTFLTGKDLKALARTNRNISTAAEGTLYRVPRLLEESNESSLFRLYRTLADYPQRASMVKDLEIRTFSDYVKSDTSMLDTQSPMPEIPIHIFQPGLMGRILLLLNNLEKLVLIPYNRYATPCFEDLFRSSGLSPGSIPAFRNLQSLSLGWESLPWSVACIPRLDELTIPAQCGVAFTDPEDGCSTAIKTLKLRALECILLLNSGRFVSLRQLLARCPLLTNASISILNAHKFFDNWTSDMEASKNIRNDPASYSTIRHLMAPTSPTLEALDLGMDDDQSPYFLDCVSRIGSLTDFEKLRTLRLPFEALCGHQTQNSWDTTTILPPSLEHLEIQFPTACTTDFLKSLYRDRSHFPCLKMIILYCSNARGDTYEHFRYGAHGHPAFSTIAALKKKGIFVEYHYRECDRSPCWLDENYDPVVMAIVGFLNSLHDLQSVSTGGPLRSWWENPSPDDGVAEE</sequence>
<accession>A0A6A6TK24</accession>
<evidence type="ECO:0008006" key="3">
    <source>
        <dbReference type="Google" id="ProtNLM"/>
    </source>
</evidence>
<dbReference type="AlphaFoldDB" id="A0A6A6TK24"/>
<dbReference type="OrthoDB" id="3750626at2759"/>
<keyword evidence="2" id="KW-1185">Reference proteome</keyword>
<gene>
    <name evidence="1" type="ORF">K491DRAFT_711870</name>
</gene>
<dbReference type="SUPFAM" id="SSF81383">
    <property type="entry name" value="F-box domain"/>
    <property type="match status" value="1"/>
</dbReference>
<dbReference type="EMBL" id="MU004300">
    <property type="protein sequence ID" value="KAF2660375.1"/>
    <property type="molecule type" value="Genomic_DNA"/>
</dbReference>
<name>A0A6A6TK24_9PLEO</name>
<dbReference type="InterPro" id="IPR036047">
    <property type="entry name" value="F-box-like_dom_sf"/>
</dbReference>
<evidence type="ECO:0000313" key="1">
    <source>
        <dbReference type="EMBL" id="KAF2660375.1"/>
    </source>
</evidence>
<dbReference type="SUPFAM" id="SSF52047">
    <property type="entry name" value="RNI-like"/>
    <property type="match status" value="1"/>
</dbReference>
<evidence type="ECO:0000313" key="2">
    <source>
        <dbReference type="Proteomes" id="UP000799324"/>
    </source>
</evidence>